<name>A0A9D2L2Z9_9BACT</name>
<dbReference type="InterPro" id="IPR051012">
    <property type="entry name" value="CellSynth/LPSAsmb/PSIAsmb"/>
</dbReference>
<dbReference type="InterPro" id="IPR019734">
    <property type="entry name" value="TPR_rpt"/>
</dbReference>
<dbReference type="SMART" id="SM00028">
    <property type="entry name" value="TPR"/>
    <property type="match status" value="7"/>
</dbReference>
<comment type="caution">
    <text evidence="5">The sequence shown here is derived from an EMBL/GenBank/DDBJ whole genome shotgun (WGS) entry which is preliminary data.</text>
</comment>
<evidence type="ECO:0000313" key="5">
    <source>
        <dbReference type="EMBL" id="HJA98242.1"/>
    </source>
</evidence>
<feature type="chain" id="PRO_5038866624" evidence="4">
    <location>
        <begin position="20"/>
        <end position="997"/>
    </location>
</feature>
<dbReference type="Pfam" id="PF13432">
    <property type="entry name" value="TPR_16"/>
    <property type="match status" value="4"/>
</dbReference>
<accession>A0A9D2L2Z9</accession>
<keyword evidence="1" id="KW-0677">Repeat</keyword>
<gene>
    <name evidence="5" type="ORF">H9779_01400</name>
</gene>
<dbReference type="EMBL" id="DWYR01000005">
    <property type="protein sequence ID" value="HJA98242.1"/>
    <property type="molecule type" value="Genomic_DNA"/>
</dbReference>
<protein>
    <submittedName>
        <fullName evidence="5">Tetratricopeptide repeat protein</fullName>
    </submittedName>
</protein>
<reference evidence="5" key="2">
    <citation type="submission" date="2021-04" db="EMBL/GenBank/DDBJ databases">
        <authorList>
            <person name="Gilroy R."/>
        </authorList>
    </citation>
    <scope>NUCLEOTIDE SEQUENCE</scope>
    <source>
        <strain evidence="5">CHK169-11906</strain>
    </source>
</reference>
<evidence type="ECO:0000313" key="6">
    <source>
        <dbReference type="Proteomes" id="UP000824259"/>
    </source>
</evidence>
<sequence>MKKRILLGLSLGFAFLTFTDTVGQPLMPDASAHLQRGCSLFDHGRWTDARYELLKAREGIQPDSRFDLQQIDYRLAVCAMKLGSAEAEAMMSDFMKRYPESIYNNDLRFSLGLLYCSRQEYDKAYRVFESVNYKALNRTQREQYDLRMGYIEFIRDNYDKALSYFDRISPASEYFDHALYYKSYIAYSRDNYSWAKSGFERLLKSEAYGSVAPYYLLQIEFREGNYRYVVENGEDLIRRAAPRQRTDLYRVMAESWFRLGEYSKPLDNLDAYARTGGVMGRAENYIYGFSLYRTARYDEARDYLRQACGADDALTQNASYHLADCYLREGDKQMAMQSFAMASNADFDAEIAEDALFNYGKLQYELGGGHFNEAIQILTRYVERYPDSSRTRTARELLAAAYYNSHNYDAAYDIISSYPDPDGELRAAKQKITYFRGLSAYEQGDASAANRYLIESSRIGVSPRYVALSMFWQGEIAYGRGDYDKALRDYEAYLKRAPKGEREYALAYYNSGYCYFSEENMPRAREAFRKFLDLHPQADAYRADALNRVGDTYYSDRQFDQALNYYGQAVSAGGAGADYARYQRAVTLGILGRTSEKISILQQIVRGGTGDYLDDATYELGRTFIAQERYRDGVQVLESFVQTQPESPYRTAAYSELGLAYLNLGEKQKSLAAYDRVVKAAPQSSEAKDALQGIRDIYVSDGDANGYFAYAEESGVEGDLTAMSRDSLTFAAARRVYLAGESETAAKSLRSYLDSYPKGYYTNDALYFLSDCYIKTGDNDRAIETLSELVDGGRNQYTVRALKTLASMTWTEKRYEESADAYRKLADLESTAAAKGVAMSGYVSATIAAGDDDRILAMADDVASYTAAGDKAWRESQFAKAKILDRRGDKAGALKIFGRLSSNVQTPEGAESAYYVIEEAFRSGDTARAEKLTFEFSDKGTPHAYWLAKSFLLLGDIYVQKGDMFQARATYQSIVDGYTPADDGIIDQAKERIQKLN</sequence>
<dbReference type="Proteomes" id="UP000824259">
    <property type="component" value="Unassembled WGS sequence"/>
</dbReference>
<keyword evidence="2 3" id="KW-0802">TPR repeat</keyword>
<evidence type="ECO:0000256" key="4">
    <source>
        <dbReference type="SAM" id="SignalP"/>
    </source>
</evidence>
<evidence type="ECO:0000256" key="1">
    <source>
        <dbReference type="ARBA" id="ARBA00022737"/>
    </source>
</evidence>
<feature type="repeat" description="TPR" evidence="3">
    <location>
        <begin position="543"/>
        <end position="576"/>
    </location>
</feature>
<feature type="repeat" description="TPR" evidence="3">
    <location>
        <begin position="505"/>
        <end position="538"/>
    </location>
</feature>
<proteinExistence type="predicted"/>
<reference evidence="5" key="1">
    <citation type="journal article" date="2021" name="PeerJ">
        <title>Extensive microbial diversity within the chicken gut microbiome revealed by metagenomics and culture.</title>
        <authorList>
            <person name="Gilroy R."/>
            <person name="Ravi A."/>
            <person name="Getino M."/>
            <person name="Pursley I."/>
            <person name="Horton D.L."/>
            <person name="Alikhan N.F."/>
            <person name="Baker D."/>
            <person name="Gharbi K."/>
            <person name="Hall N."/>
            <person name="Watson M."/>
            <person name="Adriaenssens E.M."/>
            <person name="Foster-Nyarko E."/>
            <person name="Jarju S."/>
            <person name="Secka A."/>
            <person name="Antonio M."/>
            <person name="Oren A."/>
            <person name="Chaudhuri R.R."/>
            <person name="La Ragione R."/>
            <person name="Hildebrand F."/>
            <person name="Pallen M.J."/>
        </authorList>
    </citation>
    <scope>NUCLEOTIDE SEQUENCE</scope>
    <source>
        <strain evidence="5">CHK169-11906</strain>
    </source>
</reference>
<dbReference type="Gene3D" id="1.25.40.10">
    <property type="entry name" value="Tetratricopeptide repeat domain"/>
    <property type="match status" value="6"/>
</dbReference>
<dbReference type="InterPro" id="IPR011990">
    <property type="entry name" value="TPR-like_helical_dom_sf"/>
</dbReference>
<dbReference type="PANTHER" id="PTHR45586:SF1">
    <property type="entry name" value="LIPOPOLYSACCHARIDE ASSEMBLY PROTEIN B"/>
    <property type="match status" value="1"/>
</dbReference>
<organism evidence="5 6">
    <name type="scientific">Candidatus Alistipes avicola</name>
    <dbReference type="NCBI Taxonomy" id="2838432"/>
    <lineage>
        <taxon>Bacteria</taxon>
        <taxon>Pseudomonadati</taxon>
        <taxon>Bacteroidota</taxon>
        <taxon>Bacteroidia</taxon>
        <taxon>Bacteroidales</taxon>
        <taxon>Rikenellaceae</taxon>
        <taxon>Alistipes</taxon>
    </lineage>
</organism>
<dbReference type="PANTHER" id="PTHR45586">
    <property type="entry name" value="TPR REPEAT-CONTAINING PROTEIN PA4667"/>
    <property type="match status" value="1"/>
</dbReference>
<evidence type="ECO:0000256" key="3">
    <source>
        <dbReference type="PROSITE-ProRule" id="PRU00339"/>
    </source>
</evidence>
<feature type="repeat" description="TPR" evidence="3">
    <location>
        <begin position="651"/>
        <end position="684"/>
    </location>
</feature>
<dbReference type="AlphaFoldDB" id="A0A9D2L2Z9"/>
<feature type="repeat" description="TPR" evidence="3">
    <location>
        <begin position="467"/>
        <end position="500"/>
    </location>
</feature>
<dbReference type="SUPFAM" id="SSF48452">
    <property type="entry name" value="TPR-like"/>
    <property type="match status" value="5"/>
</dbReference>
<evidence type="ECO:0000256" key="2">
    <source>
        <dbReference type="ARBA" id="ARBA00022803"/>
    </source>
</evidence>
<dbReference type="Pfam" id="PF13174">
    <property type="entry name" value="TPR_6"/>
    <property type="match status" value="2"/>
</dbReference>
<dbReference type="PROSITE" id="PS50005">
    <property type="entry name" value="TPR"/>
    <property type="match status" value="4"/>
</dbReference>
<keyword evidence="4" id="KW-0732">Signal</keyword>
<feature type="signal peptide" evidence="4">
    <location>
        <begin position="1"/>
        <end position="19"/>
    </location>
</feature>